<dbReference type="STRING" id="112090.W4GI32"/>
<reference evidence="1" key="1">
    <citation type="submission" date="2013-12" db="EMBL/GenBank/DDBJ databases">
        <title>The Genome Sequence of Aphanomyces astaci APO3.</title>
        <authorList>
            <consortium name="The Broad Institute Genomics Platform"/>
            <person name="Russ C."/>
            <person name="Tyler B."/>
            <person name="van West P."/>
            <person name="Dieguez-Uribeondo J."/>
            <person name="Young S.K."/>
            <person name="Zeng Q."/>
            <person name="Gargeya S."/>
            <person name="Fitzgerald M."/>
            <person name="Abouelleil A."/>
            <person name="Alvarado L."/>
            <person name="Chapman S.B."/>
            <person name="Gainer-Dewar J."/>
            <person name="Goldberg J."/>
            <person name="Griggs A."/>
            <person name="Gujja S."/>
            <person name="Hansen M."/>
            <person name="Howarth C."/>
            <person name="Imamovic A."/>
            <person name="Ireland A."/>
            <person name="Larimer J."/>
            <person name="McCowan C."/>
            <person name="Murphy C."/>
            <person name="Pearson M."/>
            <person name="Poon T.W."/>
            <person name="Priest M."/>
            <person name="Roberts A."/>
            <person name="Saif S."/>
            <person name="Shea T."/>
            <person name="Sykes S."/>
            <person name="Wortman J."/>
            <person name="Nusbaum C."/>
            <person name="Birren B."/>
        </authorList>
    </citation>
    <scope>NUCLEOTIDE SEQUENCE [LARGE SCALE GENOMIC DNA]</scope>
    <source>
        <strain evidence="1">APO3</strain>
    </source>
</reference>
<evidence type="ECO:0000313" key="1">
    <source>
        <dbReference type="EMBL" id="ETV79332.1"/>
    </source>
</evidence>
<protein>
    <submittedName>
        <fullName evidence="1">Uncharacterized protein</fullName>
    </submittedName>
</protein>
<gene>
    <name evidence="1" type="ORF">H257_07369</name>
</gene>
<dbReference type="Gene3D" id="2.120.10.80">
    <property type="entry name" value="Kelch-type beta propeller"/>
    <property type="match status" value="1"/>
</dbReference>
<dbReference type="EMBL" id="KI913128">
    <property type="protein sequence ID" value="ETV79332.1"/>
    <property type="molecule type" value="Genomic_DNA"/>
</dbReference>
<organism evidence="1">
    <name type="scientific">Aphanomyces astaci</name>
    <name type="common">Crayfish plague agent</name>
    <dbReference type="NCBI Taxonomy" id="112090"/>
    <lineage>
        <taxon>Eukaryota</taxon>
        <taxon>Sar</taxon>
        <taxon>Stramenopiles</taxon>
        <taxon>Oomycota</taxon>
        <taxon>Saprolegniomycetes</taxon>
        <taxon>Saprolegniales</taxon>
        <taxon>Verrucalvaceae</taxon>
        <taxon>Aphanomyces</taxon>
    </lineage>
</organism>
<dbReference type="AlphaFoldDB" id="W4GI32"/>
<dbReference type="VEuPathDB" id="FungiDB:H257_07369"/>
<dbReference type="OrthoDB" id="10251809at2759"/>
<dbReference type="GeneID" id="20809365"/>
<sequence>MACRRPLEVGILYDVAGKPALMLGGHYFGGEVSIIYLNDTHVLDLETLGWDETFIFGGKGAKGALYRDMFYLDIETWHWCSVNWTTESPSERPGRRKQTGDFCGYSTVHFRLLTEPQ</sequence>
<accession>W4GI32</accession>
<dbReference type="RefSeq" id="XP_009831173.1">
    <property type="nucleotide sequence ID" value="XM_009832871.1"/>
</dbReference>
<name>W4GI32_APHAT</name>
<dbReference type="InterPro" id="IPR015915">
    <property type="entry name" value="Kelch-typ_b-propeller"/>
</dbReference>
<proteinExistence type="predicted"/>
<dbReference type="SUPFAM" id="SSF117281">
    <property type="entry name" value="Kelch motif"/>
    <property type="match status" value="1"/>
</dbReference>